<dbReference type="OrthoDB" id="9811589at2"/>
<dbReference type="GO" id="GO:0032259">
    <property type="term" value="P:methylation"/>
    <property type="evidence" value="ECO:0007669"/>
    <property type="project" value="UniProtKB-KW"/>
</dbReference>
<dbReference type="GO" id="GO:0008757">
    <property type="term" value="F:S-adenosylmethionine-dependent methyltransferase activity"/>
    <property type="evidence" value="ECO:0007669"/>
    <property type="project" value="InterPro"/>
</dbReference>
<reference evidence="3" key="1">
    <citation type="submission" date="2016-10" db="EMBL/GenBank/DDBJ databases">
        <authorList>
            <person name="Varghese N."/>
            <person name="Submissions S."/>
        </authorList>
    </citation>
    <scope>NUCLEOTIDE SEQUENCE [LARGE SCALE GENOMIC DNA]</scope>
    <source>
        <strain evidence="3">DSM 17044</strain>
    </source>
</reference>
<sequence>MNSVRVAEAPSLGLRGPLSQQPLHLVAPGVLSDGDTRWPVVDGIPYLRTGREPLLAEALAALKRGDRRLALAHLLRDQDDWARSPPPSLEETLAVVDGVDTGTLGLRQAMERLRFGPVAHYFTHRGSAPTFLSALGLLAQHWDAPPCVVEIACGIGQVLREVIQRGTPGVGLDVVFAKLWLARHFVVPEASLVCVDATVALPLEPLAGAAVLCHDALYFLLEKRRVLSEMRRVAGASGRVLVGHAHNRLVDQRGIGGVPLTPEEYAALLPGAACYDDADFVTAFLEGKAAPARAPAALGRAEALCFSAPAGPARGSIDFGRPNPGTPLKPNPLLVERNGLLHPSWPSPGLADEYACANYLGGQPSLGADLLRRAASGLVDDEIALLARRRMLLELPERW</sequence>
<keyword evidence="3" id="KW-1185">Reference proteome</keyword>
<organism evidence="2 3">
    <name type="scientific">Stigmatella aurantiaca</name>
    <dbReference type="NCBI Taxonomy" id="41"/>
    <lineage>
        <taxon>Bacteria</taxon>
        <taxon>Pseudomonadati</taxon>
        <taxon>Myxococcota</taxon>
        <taxon>Myxococcia</taxon>
        <taxon>Myxococcales</taxon>
        <taxon>Cystobacterineae</taxon>
        <taxon>Archangiaceae</taxon>
        <taxon>Stigmatella</taxon>
    </lineage>
</organism>
<dbReference type="SUPFAM" id="SSF53335">
    <property type="entry name" value="S-adenosyl-L-methionine-dependent methyltransferases"/>
    <property type="match status" value="1"/>
</dbReference>
<dbReference type="Gene3D" id="3.40.50.150">
    <property type="entry name" value="Vaccinia Virus protein VP39"/>
    <property type="match status" value="1"/>
</dbReference>
<dbReference type="Proteomes" id="UP000182719">
    <property type="component" value="Unassembled WGS sequence"/>
</dbReference>
<keyword evidence="2" id="KW-0489">Methyltransferase</keyword>
<evidence type="ECO:0000313" key="3">
    <source>
        <dbReference type="Proteomes" id="UP000182719"/>
    </source>
</evidence>
<dbReference type="RefSeq" id="WP_075006350.1">
    <property type="nucleotide sequence ID" value="NZ_FOAP01000004.1"/>
</dbReference>
<dbReference type="AlphaFoldDB" id="A0A1H7NA67"/>
<feature type="domain" description="Methyltransferase type 11" evidence="1">
    <location>
        <begin position="150"/>
        <end position="241"/>
    </location>
</feature>
<dbReference type="InterPro" id="IPR029063">
    <property type="entry name" value="SAM-dependent_MTases_sf"/>
</dbReference>
<evidence type="ECO:0000259" key="1">
    <source>
        <dbReference type="Pfam" id="PF08241"/>
    </source>
</evidence>
<gene>
    <name evidence="2" type="ORF">SAMN05444354_104250</name>
</gene>
<name>A0A1H7NA67_STIAU</name>
<keyword evidence="2" id="KW-0808">Transferase</keyword>
<dbReference type="Pfam" id="PF08241">
    <property type="entry name" value="Methyltransf_11"/>
    <property type="match status" value="1"/>
</dbReference>
<dbReference type="InterPro" id="IPR013216">
    <property type="entry name" value="Methyltransf_11"/>
</dbReference>
<proteinExistence type="predicted"/>
<evidence type="ECO:0000313" key="2">
    <source>
        <dbReference type="EMBL" id="SEL19807.1"/>
    </source>
</evidence>
<protein>
    <submittedName>
        <fullName evidence="2">Methyltransferase domain-containing protein</fullName>
    </submittedName>
</protein>
<dbReference type="EMBL" id="FOAP01000004">
    <property type="protein sequence ID" value="SEL19807.1"/>
    <property type="molecule type" value="Genomic_DNA"/>
</dbReference>
<accession>A0A1H7NA67</accession>